<proteinExistence type="predicted"/>
<dbReference type="AlphaFoldDB" id="A0AAN7USA9"/>
<evidence type="ECO:0000313" key="2">
    <source>
        <dbReference type="Proteomes" id="UP001305414"/>
    </source>
</evidence>
<comment type="caution">
    <text evidence="1">The sequence shown here is derived from an EMBL/GenBank/DDBJ whole genome shotgun (WGS) entry which is preliminary data.</text>
</comment>
<reference evidence="1 2" key="1">
    <citation type="submission" date="2023-10" db="EMBL/GenBank/DDBJ databases">
        <title>Draft genome sequence of Xylaria bambusicola isolate GMP-LS, the root and basal stem rot pathogen of sugarcane in Indonesia.</title>
        <authorList>
            <person name="Selvaraj P."/>
            <person name="Muralishankar V."/>
            <person name="Muruganantham S."/>
            <person name="Sp S."/>
            <person name="Haryani S."/>
            <person name="Lau K.J.X."/>
            <person name="Naqvi N.I."/>
        </authorList>
    </citation>
    <scope>NUCLEOTIDE SEQUENCE [LARGE SCALE GENOMIC DNA]</scope>
    <source>
        <strain evidence="1">GMP-LS</strain>
    </source>
</reference>
<gene>
    <name evidence="1" type="ORF">RRF57_007620</name>
</gene>
<keyword evidence="2" id="KW-1185">Reference proteome</keyword>
<name>A0AAN7USA9_9PEZI</name>
<dbReference type="Proteomes" id="UP001305414">
    <property type="component" value="Unassembled WGS sequence"/>
</dbReference>
<accession>A0AAN7USA9</accession>
<evidence type="ECO:0000313" key="1">
    <source>
        <dbReference type="EMBL" id="KAK5631906.1"/>
    </source>
</evidence>
<protein>
    <submittedName>
        <fullName evidence="1">Uncharacterized protein</fullName>
    </submittedName>
</protein>
<dbReference type="EMBL" id="JAWHQM010000021">
    <property type="protein sequence ID" value="KAK5631906.1"/>
    <property type="molecule type" value="Genomic_DNA"/>
</dbReference>
<sequence>MFATIDKLSQAGLRVTTTKLSIVGRWESEFLSAEAVESAEGESPRSSVNAVTANVEVGTEMSCADTLGVEERHFEFLEFRVQKGVNSMTSLVRRIESRWNG</sequence>
<organism evidence="1 2">
    <name type="scientific">Xylaria bambusicola</name>
    <dbReference type="NCBI Taxonomy" id="326684"/>
    <lineage>
        <taxon>Eukaryota</taxon>
        <taxon>Fungi</taxon>
        <taxon>Dikarya</taxon>
        <taxon>Ascomycota</taxon>
        <taxon>Pezizomycotina</taxon>
        <taxon>Sordariomycetes</taxon>
        <taxon>Xylariomycetidae</taxon>
        <taxon>Xylariales</taxon>
        <taxon>Xylariaceae</taxon>
        <taxon>Xylaria</taxon>
    </lineage>
</organism>